<reference evidence="6" key="2">
    <citation type="journal article" date="2011" name="J. Bacteriol.">
        <title>Complete genome sequence of Cronobacter turicensis LMG 23827, a food-borne pathogen causing deaths in neonates.</title>
        <authorList>
            <person name="Stephan R."/>
            <person name="Lehner A."/>
            <person name="Tischler P."/>
            <person name="Rattei T."/>
        </authorList>
    </citation>
    <scope>NUCLEOTIDE SEQUENCE [LARGE SCALE GENOMIC DNA]</scope>
    <source>
        <strain evidence="6">DSM 18703 / CCUG 55852 / LMG 23827 / z3032</strain>
    </source>
</reference>
<evidence type="ECO:0000256" key="2">
    <source>
        <dbReference type="ARBA" id="ARBA00023125"/>
    </source>
</evidence>
<dbReference type="SUPFAM" id="SSF54060">
    <property type="entry name" value="His-Me finger endonucleases"/>
    <property type="match status" value="1"/>
</dbReference>
<dbReference type="Gene3D" id="3.30.730.10">
    <property type="entry name" value="AP2/ERF domain"/>
    <property type="match status" value="1"/>
</dbReference>
<keyword evidence="2" id="KW-0238">DNA-binding</keyword>
<dbReference type="SUPFAM" id="SSF54171">
    <property type="entry name" value="DNA-binding domain"/>
    <property type="match status" value="1"/>
</dbReference>
<keyword evidence="3" id="KW-0804">Transcription</keyword>
<feature type="domain" description="AP2/ERF" evidence="4">
    <location>
        <begin position="116"/>
        <end position="174"/>
    </location>
</feature>
<dbReference type="InterPro" id="IPR001471">
    <property type="entry name" value="AP2/ERF_dom"/>
</dbReference>
<dbReference type="InterPro" id="IPR003615">
    <property type="entry name" value="HNH_nuc"/>
</dbReference>
<dbReference type="Pfam" id="PF13392">
    <property type="entry name" value="HNH_3"/>
    <property type="match status" value="1"/>
</dbReference>
<name>C9XY04_CROTZ</name>
<protein>
    <recommendedName>
        <fullName evidence="4">AP2/ERF domain-containing protein</fullName>
    </recommendedName>
</protein>
<evidence type="ECO:0000259" key="4">
    <source>
        <dbReference type="PROSITE" id="PS51032"/>
    </source>
</evidence>
<evidence type="ECO:0000256" key="1">
    <source>
        <dbReference type="ARBA" id="ARBA00023015"/>
    </source>
</evidence>
<dbReference type="GO" id="GO:0003700">
    <property type="term" value="F:DNA-binding transcription factor activity"/>
    <property type="evidence" value="ECO:0007669"/>
    <property type="project" value="InterPro"/>
</dbReference>
<dbReference type="Proteomes" id="UP000002069">
    <property type="component" value="Chromosome"/>
</dbReference>
<dbReference type="Gene3D" id="3.90.75.20">
    <property type="match status" value="1"/>
</dbReference>
<sequence length="186" mass="21508">MADKSKRIPLPSREMLLSIFNYEASKGELWWRESGFNRQMDVPCGYVSGGGYLSVKINGRLCSVHRLIWKMHMDSEPQHLDHVNGNRLDNRIENLRPAIRNENNRNISVTRANTSGYIGVRFDARYKRWVAQIKIERKAIFIGSYETKVEAVHAYNDAAIKMHGDFAHRKILFNQQQLINEFGGLS</sequence>
<dbReference type="GO" id="GO:0003677">
    <property type="term" value="F:DNA binding"/>
    <property type="evidence" value="ECO:0007669"/>
    <property type="project" value="UniProtKB-KW"/>
</dbReference>
<dbReference type="EMBL" id="FN543093">
    <property type="protein sequence ID" value="CBA28878.1"/>
    <property type="molecule type" value="Genomic_DNA"/>
</dbReference>
<reference evidence="5 6" key="1">
    <citation type="journal article" date="2010" name="J. Bacteriol.">
        <title>Complete Genome Sequence of Cronobacter turicensis LMG 23827, a foodborne pathogen causing deaths in neonates.</title>
        <authorList>
            <person name="Stephan R."/>
            <person name="Lehner A."/>
            <person name="Tischler P."/>
            <person name="Rattei T."/>
        </authorList>
    </citation>
    <scope>NUCLEOTIDE SEQUENCE [LARGE SCALE GENOMIC DNA]</scope>
    <source>
        <strain evidence="6">DSM 18703 / CCUG 55852 / LMG 23827 / z3032</strain>
    </source>
</reference>
<dbReference type="KEGG" id="ctu:CTU_11380"/>
<evidence type="ECO:0000313" key="5">
    <source>
        <dbReference type="EMBL" id="CBA28878.1"/>
    </source>
</evidence>
<dbReference type="SMART" id="SM00380">
    <property type="entry name" value="AP2"/>
    <property type="match status" value="1"/>
</dbReference>
<dbReference type="InterPro" id="IPR036955">
    <property type="entry name" value="AP2/ERF_dom_sf"/>
</dbReference>
<proteinExistence type="predicted"/>
<evidence type="ECO:0000256" key="3">
    <source>
        <dbReference type="ARBA" id="ARBA00023163"/>
    </source>
</evidence>
<dbReference type="PROSITE" id="PS51032">
    <property type="entry name" value="AP2_ERF"/>
    <property type="match status" value="1"/>
</dbReference>
<organism evidence="5 6">
    <name type="scientific">Cronobacter turicensis (strain DSM 18703 / CCUG 55852 / LMG 23827 / z3032)</name>
    <dbReference type="NCBI Taxonomy" id="693216"/>
    <lineage>
        <taxon>Bacteria</taxon>
        <taxon>Pseudomonadati</taxon>
        <taxon>Pseudomonadota</taxon>
        <taxon>Gammaproteobacteria</taxon>
        <taxon>Enterobacterales</taxon>
        <taxon>Enterobacteriaceae</taxon>
        <taxon>Cronobacter</taxon>
    </lineage>
</organism>
<dbReference type="AlphaFoldDB" id="C9XY04"/>
<dbReference type="InterPro" id="IPR044925">
    <property type="entry name" value="His-Me_finger_sf"/>
</dbReference>
<dbReference type="InterPro" id="IPR016177">
    <property type="entry name" value="DNA-bd_dom_sf"/>
</dbReference>
<gene>
    <name evidence="5" type="ordered locus">Ctu_11380</name>
</gene>
<keyword evidence="1" id="KW-0805">Transcription regulation</keyword>
<keyword evidence="6" id="KW-1185">Reference proteome</keyword>
<evidence type="ECO:0000313" key="6">
    <source>
        <dbReference type="Proteomes" id="UP000002069"/>
    </source>
</evidence>
<dbReference type="HOGENOM" id="CLU_095318_1_0_6"/>
<accession>C9XY04</accession>